<comment type="caution">
    <text evidence="1">The sequence shown here is derived from an EMBL/GenBank/DDBJ whole genome shotgun (WGS) entry which is preliminary data.</text>
</comment>
<dbReference type="Gene3D" id="3.30.1490.10">
    <property type="match status" value="1"/>
</dbReference>
<organism evidence="1 2">
    <name type="scientific">Diatrype stigma</name>
    <dbReference type="NCBI Taxonomy" id="117547"/>
    <lineage>
        <taxon>Eukaryota</taxon>
        <taxon>Fungi</taxon>
        <taxon>Dikarya</taxon>
        <taxon>Ascomycota</taxon>
        <taxon>Pezizomycotina</taxon>
        <taxon>Sordariomycetes</taxon>
        <taxon>Xylariomycetidae</taxon>
        <taxon>Xylariales</taxon>
        <taxon>Diatrypaceae</taxon>
        <taxon>Diatrype</taxon>
    </lineage>
</organism>
<dbReference type="EMBL" id="JAKJXP020000032">
    <property type="protein sequence ID" value="KAK7752999.1"/>
    <property type="molecule type" value="Genomic_DNA"/>
</dbReference>
<name>A0AAN9V1W9_9PEZI</name>
<accession>A0AAN9V1W9</accession>
<dbReference type="Proteomes" id="UP001320420">
    <property type="component" value="Unassembled WGS sequence"/>
</dbReference>
<gene>
    <name evidence="1" type="ORF">SLS62_004948</name>
</gene>
<reference evidence="1 2" key="1">
    <citation type="submission" date="2024-02" db="EMBL/GenBank/DDBJ databases">
        <title>De novo assembly and annotation of 12 fungi associated with fruit tree decline syndrome in Ontario, Canada.</title>
        <authorList>
            <person name="Sulman M."/>
            <person name="Ellouze W."/>
            <person name="Ilyukhin E."/>
        </authorList>
    </citation>
    <scope>NUCLEOTIDE SEQUENCE [LARGE SCALE GENOMIC DNA]</scope>
    <source>
        <strain evidence="1 2">M11/M66-122</strain>
    </source>
</reference>
<evidence type="ECO:0000313" key="2">
    <source>
        <dbReference type="Proteomes" id="UP001320420"/>
    </source>
</evidence>
<sequence length="176" mass="18474">MAIANVVKMCSHLRNATKARLGLTSVPHTKYNLKVALVLHRAGYLSFVTRGGTTPPDPATIATFEPEDLTTDNVARQRLWLGLRYHSGGTGMVGAGGVGAGGTPVLGEIVSLSTSKRPITANLPALRKLARGFDASYQKGLNLGECLVVGTDLGVLEAREAIEKEVGGLLLCRVGP</sequence>
<evidence type="ECO:0000313" key="1">
    <source>
        <dbReference type="EMBL" id="KAK7752999.1"/>
    </source>
</evidence>
<protein>
    <recommendedName>
        <fullName evidence="3">Ribosomal protein S8</fullName>
    </recommendedName>
</protein>
<keyword evidence="2" id="KW-1185">Reference proteome</keyword>
<dbReference type="AlphaFoldDB" id="A0AAN9V1W9"/>
<dbReference type="GO" id="GO:0003735">
    <property type="term" value="F:structural constituent of ribosome"/>
    <property type="evidence" value="ECO:0007669"/>
    <property type="project" value="InterPro"/>
</dbReference>
<evidence type="ECO:0008006" key="3">
    <source>
        <dbReference type="Google" id="ProtNLM"/>
    </source>
</evidence>
<dbReference type="Gene3D" id="3.30.1370.30">
    <property type="match status" value="1"/>
</dbReference>
<dbReference type="GO" id="GO:0005840">
    <property type="term" value="C:ribosome"/>
    <property type="evidence" value="ECO:0007669"/>
    <property type="project" value="InterPro"/>
</dbReference>
<dbReference type="FunFam" id="3.30.1370.30:FF:000006">
    <property type="entry name" value="40S ribosomal protein S8"/>
    <property type="match status" value="1"/>
</dbReference>
<dbReference type="SUPFAM" id="SSF56047">
    <property type="entry name" value="Ribosomal protein S8"/>
    <property type="match status" value="1"/>
</dbReference>
<dbReference type="InterPro" id="IPR035987">
    <property type="entry name" value="Ribosomal_uS8_sf"/>
</dbReference>
<proteinExistence type="predicted"/>
<dbReference type="GO" id="GO:0006412">
    <property type="term" value="P:translation"/>
    <property type="evidence" value="ECO:0007669"/>
    <property type="project" value="InterPro"/>
</dbReference>